<dbReference type="GO" id="GO:0070008">
    <property type="term" value="F:serine-type exopeptidase activity"/>
    <property type="evidence" value="ECO:0007669"/>
    <property type="project" value="InterPro"/>
</dbReference>
<dbReference type="GO" id="GO:0008239">
    <property type="term" value="F:dipeptidyl-peptidase activity"/>
    <property type="evidence" value="ECO:0007669"/>
    <property type="project" value="TreeGrafter"/>
</dbReference>
<evidence type="ECO:0000256" key="4">
    <source>
        <dbReference type="ARBA" id="ARBA00022801"/>
    </source>
</evidence>
<dbReference type="OrthoDB" id="1735038at2759"/>
<dbReference type="Pfam" id="PF05577">
    <property type="entry name" value="Peptidase_S28"/>
    <property type="match status" value="2"/>
</dbReference>
<keyword evidence="4" id="KW-0378">Hydrolase</keyword>
<feature type="chain" id="PRO_5040462066" evidence="6">
    <location>
        <begin position="18"/>
        <end position="555"/>
    </location>
</feature>
<keyword evidence="5" id="KW-0325">Glycoprotein</keyword>
<name>A0A9P4Q1U8_9PEZI</name>
<dbReference type="InterPro" id="IPR029058">
    <property type="entry name" value="AB_hydrolase_fold"/>
</dbReference>
<evidence type="ECO:0000256" key="2">
    <source>
        <dbReference type="ARBA" id="ARBA00022670"/>
    </source>
</evidence>
<keyword evidence="7" id="KW-0121">Carboxypeptidase</keyword>
<keyword evidence="3 6" id="KW-0732">Signal</keyword>
<proteinExistence type="inferred from homology"/>
<evidence type="ECO:0000256" key="3">
    <source>
        <dbReference type="ARBA" id="ARBA00022729"/>
    </source>
</evidence>
<organism evidence="7 8">
    <name type="scientific">Polychaeton citri CBS 116435</name>
    <dbReference type="NCBI Taxonomy" id="1314669"/>
    <lineage>
        <taxon>Eukaryota</taxon>
        <taxon>Fungi</taxon>
        <taxon>Dikarya</taxon>
        <taxon>Ascomycota</taxon>
        <taxon>Pezizomycotina</taxon>
        <taxon>Dothideomycetes</taxon>
        <taxon>Dothideomycetidae</taxon>
        <taxon>Capnodiales</taxon>
        <taxon>Capnodiaceae</taxon>
        <taxon>Polychaeton</taxon>
    </lineage>
</organism>
<protein>
    <submittedName>
        <fullName evidence="7">Serine carboxypeptidase</fullName>
    </submittedName>
</protein>
<dbReference type="Gene3D" id="3.40.50.1820">
    <property type="entry name" value="alpha/beta hydrolase"/>
    <property type="match status" value="2"/>
</dbReference>
<dbReference type="AlphaFoldDB" id="A0A9P4Q1U8"/>
<evidence type="ECO:0000313" key="8">
    <source>
        <dbReference type="Proteomes" id="UP000799441"/>
    </source>
</evidence>
<gene>
    <name evidence="7" type="ORF">K431DRAFT_289295</name>
</gene>
<evidence type="ECO:0000313" key="7">
    <source>
        <dbReference type="EMBL" id="KAF2716554.1"/>
    </source>
</evidence>
<dbReference type="GO" id="GO:0004180">
    <property type="term" value="F:carboxypeptidase activity"/>
    <property type="evidence" value="ECO:0007669"/>
    <property type="project" value="UniProtKB-KW"/>
</dbReference>
<dbReference type="GO" id="GO:0006508">
    <property type="term" value="P:proteolysis"/>
    <property type="evidence" value="ECO:0007669"/>
    <property type="project" value="UniProtKB-KW"/>
</dbReference>
<dbReference type="PANTHER" id="PTHR11010:SF23">
    <property type="entry name" value="SERINE PEPTIDASE"/>
    <property type="match status" value="1"/>
</dbReference>
<evidence type="ECO:0000256" key="6">
    <source>
        <dbReference type="SAM" id="SignalP"/>
    </source>
</evidence>
<sequence>MLGLAPLLLSLPLLASAWERSYHAQNQHDFNGWDYVLGKSHHYMPGRQYNSSIPTLGNSTFSQLIDHANPSLGSFEQFYYYSTEFWEGPGSPVIMFTPGEINVTGYQSYASVNRTTGVLAQELGAAVFVVEHRYWGTSSPYADLTTANLQYLTLENSIEDLVYFAQKIKLPWAPHVPSTAKDVPWVMSGGSYSGALSAWTESVAPGTYWAYHSSSAPVQAISDYWAYFLPVQEGMPKNCSKDVGLVIDHLDDILTNGSEEEVTELKKLFLMEDVEHNDDFMGALENGPWLWQGNQFYTGYSPFFQWCDFIEGVLLGSNSTNSTTPSAKGVGLDKALQGYATWFTTELLPGLCESYGYPEFNGTYNTACFDTYDPSSPLFTDTSLSNEVDRQWFWMLCNEPFGYWQDGAPKDRPTIVSRLVTAEYQARQCALYFPTGPNGETYALAKGKTEADTNAYTGGWDDRTSHRLIYATGGFDPWRETGVSAELRPGGPLQSTAQTPVNVVPGGFHTSDLITKNGVANAGCKAVIDKEVAQIKSWVAEWPGYARKGGHHWSA</sequence>
<dbReference type="InterPro" id="IPR008758">
    <property type="entry name" value="Peptidase_S28"/>
</dbReference>
<dbReference type="Proteomes" id="UP000799441">
    <property type="component" value="Unassembled WGS sequence"/>
</dbReference>
<evidence type="ECO:0000256" key="1">
    <source>
        <dbReference type="ARBA" id="ARBA00011079"/>
    </source>
</evidence>
<dbReference type="SUPFAM" id="SSF53474">
    <property type="entry name" value="alpha/beta-Hydrolases"/>
    <property type="match status" value="1"/>
</dbReference>
<reference evidence="7" key="1">
    <citation type="journal article" date="2020" name="Stud. Mycol.">
        <title>101 Dothideomycetes genomes: a test case for predicting lifestyles and emergence of pathogens.</title>
        <authorList>
            <person name="Haridas S."/>
            <person name="Albert R."/>
            <person name="Binder M."/>
            <person name="Bloem J."/>
            <person name="Labutti K."/>
            <person name="Salamov A."/>
            <person name="Andreopoulos B."/>
            <person name="Baker S."/>
            <person name="Barry K."/>
            <person name="Bills G."/>
            <person name="Bluhm B."/>
            <person name="Cannon C."/>
            <person name="Castanera R."/>
            <person name="Culley D."/>
            <person name="Daum C."/>
            <person name="Ezra D."/>
            <person name="Gonzalez J."/>
            <person name="Henrissat B."/>
            <person name="Kuo A."/>
            <person name="Liang C."/>
            <person name="Lipzen A."/>
            <person name="Lutzoni F."/>
            <person name="Magnuson J."/>
            <person name="Mondo S."/>
            <person name="Nolan M."/>
            <person name="Ohm R."/>
            <person name="Pangilinan J."/>
            <person name="Park H.-J."/>
            <person name="Ramirez L."/>
            <person name="Alfaro M."/>
            <person name="Sun H."/>
            <person name="Tritt A."/>
            <person name="Yoshinaga Y."/>
            <person name="Zwiers L.-H."/>
            <person name="Turgeon B."/>
            <person name="Goodwin S."/>
            <person name="Spatafora J."/>
            <person name="Crous P."/>
            <person name="Grigoriev I."/>
        </authorList>
    </citation>
    <scope>NUCLEOTIDE SEQUENCE</scope>
    <source>
        <strain evidence="7">CBS 116435</strain>
    </source>
</reference>
<evidence type="ECO:0000256" key="5">
    <source>
        <dbReference type="ARBA" id="ARBA00023180"/>
    </source>
</evidence>
<comment type="similarity">
    <text evidence="1">Belongs to the peptidase S28 family.</text>
</comment>
<keyword evidence="2" id="KW-0645">Protease</keyword>
<dbReference type="EMBL" id="MU003869">
    <property type="protein sequence ID" value="KAF2716554.1"/>
    <property type="molecule type" value="Genomic_DNA"/>
</dbReference>
<dbReference type="FunFam" id="3.40.50.1820:FF:000165">
    <property type="entry name" value="Serine peptidase, putative"/>
    <property type="match status" value="1"/>
</dbReference>
<accession>A0A9P4Q1U8</accession>
<keyword evidence="8" id="KW-1185">Reference proteome</keyword>
<feature type="signal peptide" evidence="6">
    <location>
        <begin position="1"/>
        <end position="17"/>
    </location>
</feature>
<dbReference type="PANTHER" id="PTHR11010">
    <property type="entry name" value="PROTEASE S28 PRO-X CARBOXYPEPTIDASE-RELATED"/>
    <property type="match status" value="1"/>
</dbReference>
<comment type="caution">
    <text evidence="7">The sequence shown here is derived from an EMBL/GenBank/DDBJ whole genome shotgun (WGS) entry which is preliminary data.</text>
</comment>